<gene>
    <name evidence="1" type="ORF">FA048_19460</name>
</gene>
<comment type="caution">
    <text evidence="1">The sequence shown here is derived from an EMBL/GenBank/DDBJ whole genome shotgun (WGS) entry which is preliminary data.</text>
</comment>
<name>A0A4U1CIR1_9SPHI</name>
<dbReference type="AlphaFoldDB" id="A0A4U1CIR1"/>
<dbReference type="EMBL" id="SWBR01000007">
    <property type="protein sequence ID" value="TKC04640.1"/>
    <property type="molecule type" value="Genomic_DNA"/>
</dbReference>
<reference evidence="1 2" key="1">
    <citation type="submission" date="2019-04" db="EMBL/GenBank/DDBJ databases">
        <title>Pedobacter sp. RP-3-22 sp. nov., isolated from Arctic soil.</title>
        <authorList>
            <person name="Dahal R.H."/>
            <person name="Kim D.-U."/>
        </authorList>
    </citation>
    <scope>NUCLEOTIDE SEQUENCE [LARGE SCALE GENOMIC DNA]</scope>
    <source>
        <strain evidence="1 2">RP-3-22</strain>
    </source>
</reference>
<evidence type="ECO:0008006" key="3">
    <source>
        <dbReference type="Google" id="ProtNLM"/>
    </source>
</evidence>
<organism evidence="1 2">
    <name type="scientific">Pedobacter polaris</name>
    <dbReference type="NCBI Taxonomy" id="2571273"/>
    <lineage>
        <taxon>Bacteria</taxon>
        <taxon>Pseudomonadati</taxon>
        <taxon>Bacteroidota</taxon>
        <taxon>Sphingobacteriia</taxon>
        <taxon>Sphingobacteriales</taxon>
        <taxon>Sphingobacteriaceae</taxon>
        <taxon>Pedobacter</taxon>
    </lineage>
</organism>
<protein>
    <recommendedName>
        <fullName evidence="3">PsbP C-terminal domain-containing protein</fullName>
    </recommendedName>
</protein>
<keyword evidence="2" id="KW-1185">Reference proteome</keyword>
<evidence type="ECO:0000313" key="1">
    <source>
        <dbReference type="EMBL" id="TKC04640.1"/>
    </source>
</evidence>
<sequence length="186" mass="21975">MRGIIYLILFSITCLAQNVIAQEIYKNEKYGFSVERPEGWAILNHKDINVGLKKSHGQQLITYYKNTDNIDEQINPTIITFVAANRFKNINEFNKKMTIRRFNKSLTNYNVKKKPELINIGDKYGAFEIATYTIINKKNDYLKVRRRSYAFPTKDYIFYISFVDERDSEEHTNLFETFVKSIKITK</sequence>
<accession>A0A4U1CIR1</accession>
<dbReference type="RefSeq" id="WP_136844307.1">
    <property type="nucleotide sequence ID" value="NZ_SWBR01000007.1"/>
</dbReference>
<dbReference type="Proteomes" id="UP000309488">
    <property type="component" value="Unassembled WGS sequence"/>
</dbReference>
<dbReference type="OrthoDB" id="1360312at2"/>
<proteinExistence type="predicted"/>
<evidence type="ECO:0000313" key="2">
    <source>
        <dbReference type="Proteomes" id="UP000309488"/>
    </source>
</evidence>